<keyword evidence="3" id="KW-0812">Transmembrane</keyword>
<accession>A0ABY7UL28</accession>
<evidence type="ECO:0000256" key="2">
    <source>
        <dbReference type="SAM" id="MobiDB-lite"/>
    </source>
</evidence>
<proteinExistence type="predicted"/>
<evidence type="ECO:0000313" key="5">
    <source>
        <dbReference type="Proteomes" id="UP001218071"/>
    </source>
</evidence>
<sequence length="191" mass="20935">MKNRPATPRKVPVASRDKENAERAAQKAARGRSRALPKQDMVGVVVLIAVVLLVLMAIAAPLRNYYEGRAEIARANESITQLQAQKDALERDIAMYDDDAFIKQEARRRLGVMEEGETAWRIIDPRMSAPENITTGKEDIPDTRSWPEVMWDSLRPAEGTPLDDAASPAPVAPEAPAAPAEEPSAEEPVGE</sequence>
<feature type="compositionally biased region" description="Low complexity" evidence="2">
    <location>
        <begin position="165"/>
        <end position="182"/>
    </location>
</feature>
<feature type="region of interest" description="Disordered" evidence="2">
    <location>
        <begin position="1"/>
        <end position="33"/>
    </location>
</feature>
<dbReference type="GO" id="GO:0051301">
    <property type="term" value="P:cell division"/>
    <property type="evidence" value="ECO:0007669"/>
    <property type="project" value="UniProtKB-KW"/>
</dbReference>
<keyword evidence="1" id="KW-0175">Coiled coil</keyword>
<feature type="coiled-coil region" evidence="1">
    <location>
        <begin position="72"/>
        <end position="99"/>
    </location>
</feature>
<keyword evidence="5" id="KW-1185">Reference proteome</keyword>
<evidence type="ECO:0000256" key="3">
    <source>
        <dbReference type="SAM" id="Phobius"/>
    </source>
</evidence>
<gene>
    <name evidence="4" type="primary">ftsL2</name>
    <name evidence="4" type="ORF">CJEDD_08965</name>
</gene>
<reference evidence="4 5" key="1">
    <citation type="submission" date="2020-10" db="EMBL/GenBank/DDBJ databases">
        <title>Complete genome sequence of Corynebacterium jeddahense DSM 45997, type strain of Corynebacterium jeddahense.</title>
        <authorList>
            <person name="Busche T."/>
            <person name="Kalinowski J."/>
            <person name="Ruckert C."/>
        </authorList>
    </citation>
    <scope>NUCLEOTIDE SEQUENCE [LARGE SCALE GENOMIC DNA]</scope>
    <source>
        <strain evidence="4 5">DSM 45997</strain>
    </source>
</reference>
<keyword evidence="3" id="KW-0472">Membrane</keyword>
<dbReference type="InterPro" id="IPR007060">
    <property type="entry name" value="FtsL/DivIC"/>
</dbReference>
<feature type="transmembrane region" description="Helical" evidence="3">
    <location>
        <begin position="41"/>
        <end position="62"/>
    </location>
</feature>
<protein>
    <submittedName>
        <fullName evidence="4">Cell division protein FtsL</fullName>
    </submittedName>
</protein>
<feature type="compositionally biased region" description="Basic and acidic residues" evidence="2">
    <location>
        <begin position="15"/>
        <end position="25"/>
    </location>
</feature>
<evidence type="ECO:0000313" key="4">
    <source>
        <dbReference type="EMBL" id="WCZ39380.1"/>
    </source>
</evidence>
<feature type="region of interest" description="Disordered" evidence="2">
    <location>
        <begin position="130"/>
        <end position="191"/>
    </location>
</feature>
<evidence type="ECO:0000256" key="1">
    <source>
        <dbReference type="SAM" id="Coils"/>
    </source>
</evidence>
<name>A0ABY7UL28_9CORY</name>
<dbReference type="Proteomes" id="UP001218071">
    <property type="component" value="Chromosome"/>
</dbReference>
<dbReference type="Pfam" id="PF04977">
    <property type="entry name" value="DivIC"/>
    <property type="match status" value="1"/>
</dbReference>
<organism evidence="4 5">
    <name type="scientific">Corynebacterium jeddahense</name>
    <dbReference type="NCBI Taxonomy" id="1414719"/>
    <lineage>
        <taxon>Bacteria</taxon>
        <taxon>Bacillati</taxon>
        <taxon>Actinomycetota</taxon>
        <taxon>Actinomycetes</taxon>
        <taxon>Mycobacteriales</taxon>
        <taxon>Corynebacteriaceae</taxon>
        <taxon>Corynebacterium</taxon>
    </lineage>
</organism>
<dbReference type="EMBL" id="CP063194">
    <property type="protein sequence ID" value="WCZ39380.1"/>
    <property type="molecule type" value="Genomic_DNA"/>
</dbReference>
<dbReference type="RefSeq" id="WP_042408456.1">
    <property type="nucleotide sequence ID" value="NZ_CBYN010000083.1"/>
</dbReference>
<keyword evidence="4" id="KW-0131">Cell cycle</keyword>
<keyword evidence="3" id="KW-1133">Transmembrane helix</keyword>
<keyword evidence="4" id="KW-0132">Cell division</keyword>